<keyword evidence="4" id="KW-1185">Reference proteome</keyword>
<dbReference type="InterPro" id="IPR012914">
    <property type="entry name" value="PucR_dom"/>
</dbReference>
<evidence type="ECO:0000313" key="4">
    <source>
        <dbReference type="Proteomes" id="UP000675163"/>
    </source>
</evidence>
<organism evidence="3 4">
    <name type="scientific">Leucobacter exalbidus</name>
    <dbReference type="NCBI Taxonomy" id="662960"/>
    <lineage>
        <taxon>Bacteria</taxon>
        <taxon>Bacillati</taxon>
        <taxon>Actinomycetota</taxon>
        <taxon>Actinomycetes</taxon>
        <taxon>Micrococcales</taxon>
        <taxon>Microbacteriaceae</taxon>
        <taxon>Leucobacter</taxon>
    </lineage>
</organism>
<dbReference type="Pfam" id="PF07905">
    <property type="entry name" value="PucR"/>
    <property type="match status" value="1"/>
</dbReference>
<comment type="caution">
    <text evidence="3">The sequence shown here is derived from an EMBL/GenBank/DDBJ whole genome shotgun (WGS) entry which is preliminary data.</text>
</comment>
<reference evidence="3" key="1">
    <citation type="submission" date="2021-02" db="EMBL/GenBank/DDBJ databases">
        <title>Sequencing the genomes of 1000 actinobacteria strains.</title>
        <authorList>
            <person name="Klenk H.-P."/>
        </authorList>
    </citation>
    <scope>NUCLEOTIDE SEQUENCE</scope>
    <source>
        <strain evidence="3">DSM 22850</strain>
    </source>
</reference>
<proteinExistence type="predicted"/>
<sequence>MQNSTTGVAHATPGHPLIELGELLHEYQLGLVLIAGVTEHTTSLPVQWVHVSELEDPTPFLTPHTVLLTTGARFDAVTEPADAMAYVQRLVDSRTTALGVAVGLHWDRVPTAIVDACDALDFPLFRVPYDTAFITISQTAVRLLDAQTRERDLWALDSQRAVVAASLHRDGLAAAVREATARLGRWVSITDRFGRLIELAPASAHNPERVERIRAEATRLLARGVSAGRIGERDGVGMRLQTLGRRGEVLGVLVVEEHGSPDSAERTLFSLVAALATVQLELRGGADEAQAAIREAVTQVIFAGDLALAQQLTQHTPLQLPENPIAVVRYDAAPATDPEFDQDLRSFDAGSRGFVRAETSARPVILTETRHLAQLRRVFAAHGVPAGISQRGAIEEAAKLAEQAERAYEHATSNDAAGPVDYRPAVHDGVLHLLGRDPEARERALSLLAPVREHDTKHLDQIERGLTVWLAHHGQFSAAATELGVHRHTLKSRIATAANLLQRDLDSPDARAELWAALRLSPGD</sequence>
<feature type="domain" description="PucR C-terminal helix-turn-helix" evidence="2">
    <location>
        <begin position="466"/>
        <end position="520"/>
    </location>
</feature>
<accession>A0A940PQX0</accession>
<name>A0A940PQX0_9MICO</name>
<feature type="domain" description="Purine catabolism PurC-like" evidence="1">
    <location>
        <begin position="26"/>
        <end position="143"/>
    </location>
</feature>
<dbReference type="RefSeq" id="WP_209704043.1">
    <property type="nucleotide sequence ID" value="NZ_JAFIDA010000001.1"/>
</dbReference>
<dbReference type="Pfam" id="PF13556">
    <property type="entry name" value="HTH_30"/>
    <property type="match status" value="1"/>
</dbReference>
<dbReference type="InterPro" id="IPR042070">
    <property type="entry name" value="PucR_C-HTH_sf"/>
</dbReference>
<dbReference type="EMBL" id="JAFIDA010000001">
    <property type="protein sequence ID" value="MBP1324942.1"/>
    <property type="molecule type" value="Genomic_DNA"/>
</dbReference>
<evidence type="ECO:0000259" key="1">
    <source>
        <dbReference type="Pfam" id="PF07905"/>
    </source>
</evidence>
<dbReference type="AlphaFoldDB" id="A0A940PQX0"/>
<protein>
    <submittedName>
        <fullName evidence="3">Purine catabolism regulator</fullName>
    </submittedName>
</protein>
<dbReference type="InterPro" id="IPR025736">
    <property type="entry name" value="PucR_C-HTH_dom"/>
</dbReference>
<dbReference type="Proteomes" id="UP000675163">
    <property type="component" value="Unassembled WGS sequence"/>
</dbReference>
<dbReference type="PANTHER" id="PTHR33744:SF1">
    <property type="entry name" value="DNA-BINDING TRANSCRIPTIONAL ACTIVATOR ADER"/>
    <property type="match status" value="1"/>
</dbReference>
<dbReference type="InterPro" id="IPR051448">
    <property type="entry name" value="CdaR-like_regulators"/>
</dbReference>
<dbReference type="Gene3D" id="1.10.10.2840">
    <property type="entry name" value="PucR C-terminal helix-turn-helix domain"/>
    <property type="match status" value="1"/>
</dbReference>
<evidence type="ECO:0000259" key="2">
    <source>
        <dbReference type="Pfam" id="PF13556"/>
    </source>
</evidence>
<evidence type="ECO:0000313" key="3">
    <source>
        <dbReference type="EMBL" id="MBP1324942.1"/>
    </source>
</evidence>
<dbReference type="PANTHER" id="PTHR33744">
    <property type="entry name" value="CARBOHYDRATE DIACID REGULATOR"/>
    <property type="match status" value="1"/>
</dbReference>
<gene>
    <name evidence="3" type="ORF">JOF28_000174</name>
</gene>